<keyword evidence="3" id="KW-1185">Reference proteome</keyword>
<comment type="caution">
    <text evidence="2">The sequence shown here is derived from an EMBL/GenBank/DDBJ whole genome shotgun (WGS) entry which is preliminary data.</text>
</comment>
<keyword evidence="1" id="KW-1133">Transmembrane helix</keyword>
<keyword evidence="1" id="KW-0812">Transmembrane</keyword>
<evidence type="ECO:0000313" key="3">
    <source>
        <dbReference type="Proteomes" id="UP001589608"/>
    </source>
</evidence>
<name>A0ABV5MA48_9ACTN</name>
<sequence length="109" mass="11894">MQFQDYLAAIIFGAIIGIVARVILPGRQSIGIILTTLIGMGAAVAGTWAADRWELSSKYHFTAVGHTYDWLVVGVQVGIAVVGVGLAAAITRVFRSDDHHHHSRYDYDR</sequence>
<feature type="transmembrane region" description="Helical" evidence="1">
    <location>
        <begin position="6"/>
        <end position="24"/>
    </location>
</feature>
<evidence type="ECO:0000313" key="2">
    <source>
        <dbReference type="EMBL" id="MFB9445736.1"/>
    </source>
</evidence>
<protein>
    <submittedName>
        <fullName evidence="2">GlsB/YeaQ/YmgE family stress response membrane protein</fullName>
    </submittedName>
</protein>
<dbReference type="Proteomes" id="UP001589608">
    <property type="component" value="Unassembled WGS sequence"/>
</dbReference>
<organism evidence="2 3">
    <name type="scientific">Dactylosporangium vinaceum</name>
    <dbReference type="NCBI Taxonomy" id="53362"/>
    <lineage>
        <taxon>Bacteria</taxon>
        <taxon>Bacillati</taxon>
        <taxon>Actinomycetota</taxon>
        <taxon>Actinomycetes</taxon>
        <taxon>Micromonosporales</taxon>
        <taxon>Micromonosporaceae</taxon>
        <taxon>Dactylosporangium</taxon>
    </lineage>
</organism>
<feature type="transmembrane region" description="Helical" evidence="1">
    <location>
        <begin position="70"/>
        <end position="94"/>
    </location>
</feature>
<reference evidence="2 3" key="1">
    <citation type="submission" date="2024-09" db="EMBL/GenBank/DDBJ databases">
        <authorList>
            <person name="Sun Q."/>
            <person name="Mori K."/>
        </authorList>
    </citation>
    <scope>NUCLEOTIDE SEQUENCE [LARGE SCALE GENOMIC DNA]</scope>
    <source>
        <strain evidence="2 3">JCM 3307</strain>
    </source>
</reference>
<dbReference type="EMBL" id="JBHMCA010000043">
    <property type="protein sequence ID" value="MFB9445736.1"/>
    <property type="molecule type" value="Genomic_DNA"/>
</dbReference>
<gene>
    <name evidence="2" type="ORF">ACFFTR_21870</name>
</gene>
<dbReference type="RefSeq" id="WP_223093187.1">
    <property type="nucleotide sequence ID" value="NZ_CP061913.1"/>
</dbReference>
<evidence type="ECO:0000256" key="1">
    <source>
        <dbReference type="SAM" id="Phobius"/>
    </source>
</evidence>
<proteinExistence type="predicted"/>
<accession>A0ABV5MA48</accession>
<feature type="transmembrane region" description="Helical" evidence="1">
    <location>
        <begin position="31"/>
        <end position="50"/>
    </location>
</feature>
<keyword evidence="1" id="KW-0472">Membrane</keyword>